<accession>A0A0G4FW26</accession>
<evidence type="ECO:0000313" key="2">
    <source>
        <dbReference type="Proteomes" id="UP000041254"/>
    </source>
</evidence>
<keyword evidence="2" id="KW-1185">Reference proteome</keyword>
<dbReference type="VEuPathDB" id="CryptoDB:Vbra_9466"/>
<reference evidence="1 2" key="1">
    <citation type="submission" date="2014-11" db="EMBL/GenBank/DDBJ databases">
        <authorList>
            <person name="Zhu J."/>
            <person name="Qi W."/>
            <person name="Song R."/>
        </authorList>
    </citation>
    <scope>NUCLEOTIDE SEQUENCE [LARGE SCALE GENOMIC DNA]</scope>
</reference>
<dbReference type="InParanoid" id="A0A0G4FW26"/>
<organism evidence="1 2">
    <name type="scientific">Vitrella brassicaformis (strain CCMP3155)</name>
    <dbReference type="NCBI Taxonomy" id="1169540"/>
    <lineage>
        <taxon>Eukaryota</taxon>
        <taxon>Sar</taxon>
        <taxon>Alveolata</taxon>
        <taxon>Colpodellida</taxon>
        <taxon>Vitrellaceae</taxon>
        <taxon>Vitrella</taxon>
    </lineage>
</organism>
<gene>
    <name evidence="1" type="ORF">Vbra_9466</name>
</gene>
<name>A0A0G4FW26_VITBC</name>
<dbReference type="Proteomes" id="UP000041254">
    <property type="component" value="Unassembled WGS sequence"/>
</dbReference>
<protein>
    <submittedName>
        <fullName evidence="1">Uncharacterized protein</fullName>
    </submittedName>
</protein>
<evidence type="ECO:0000313" key="1">
    <source>
        <dbReference type="EMBL" id="CEM18815.1"/>
    </source>
</evidence>
<sequence>MSSSAMRASRKRLHIDLHLGLNRMEPSKFEVEIEAAMRDRHIVGYTTEQFFYEVQQAGLSTVHISNDGRCTYIEKRPALSDMWTNYDSDTKDFSAENLIETDNYAHGTVDDMWSNAWPTS</sequence>
<proteinExistence type="predicted"/>
<dbReference type="EMBL" id="CDMY01000509">
    <property type="protein sequence ID" value="CEM18815.1"/>
    <property type="molecule type" value="Genomic_DNA"/>
</dbReference>
<dbReference type="AlphaFoldDB" id="A0A0G4FW26"/>